<feature type="transmembrane region" description="Helical" evidence="6">
    <location>
        <begin position="414"/>
        <end position="440"/>
    </location>
</feature>
<dbReference type="OrthoDB" id="2585655at2759"/>
<feature type="transmembrane region" description="Helical" evidence="6">
    <location>
        <begin position="156"/>
        <end position="180"/>
    </location>
</feature>
<reference evidence="8 9" key="1">
    <citation type="submission" date="2015-01" db="EMBL/GenBank/DDBJ databases">
        <title>The Genome Sequence of Exophiala spinifera CBS89968.</title>
        <authorList>
            <consortium name="The Broad Institute Genomics Platform"/>
            <person name="Cuomo C."/>
            <person name="de Hoog S."/>
            <person name="Gorbushina A."/>
            <person name="Stielow B."/>
            <person name="Teixiera M."/>
            <person name="Abouelleil A."/>
            <person name="Chapman S.B."/>
            <person name="Priest M."/>
            <person name="Young S.K."/>
            <person name="Wortman J."/>
            <person name="Nusbaum C."/>
            <person name="Birren B."/>
        </authorList>
    </citation>
    <scope>NUCLEOTIDE SEQUENCE [LARGE SCALE GENOMIC DNA]</scope>
    <source>
        <strain evidence="8 9">CBS 89968</strain>
    </source>
</reference>
<protein>
    <recommendedName>
        <fullName evidence="7">Major facilitator superfamily (MFS) profile domain-containing protein</fullName>
    </recommendedName>
</protein>
<dbReference type="HOGENOM" id="CLU_008455_13_0_1"/>
<feature type="transmembrane region" description="Helical" evidence="6">
    <location>
        <begin position="478"/>
        <end position="497"/>
    </location>
</feature>
<dbReference type="RefSeq" id="XP_016238941.1">
    <property type="nucleotide sequence ID" value="XM_016377371.1"/>
</dbReference>
<organism evidence="8 9">
    <name type="scientific">Exophiala spinifera</name>
    <dbReference type="NCBI Taxonomy" id="91928"/>
    <lineage>
        <taxon>Eukaryota</taxon>
        <taxon>Fungi</taxon>
        <taxon>Dikarya</taxon>
        <taxon>Ascomycota</taxon>
        <taxon>Pezizomycotina</taxon>
        <taxon>Eurotiomycetes</taxon>
        <taxon>Chaetothyriomycetidae</taxon>
        <taxon>Chaetothyriales</taxon>
        <taxon>Herpotrichiellaceae</taxon>
        <taxon>Exophiala</taxon>
    </lineage>
</organism>
<keyword evidence="4 6" id="KW-0472">Membrane</keyword>
<feature type="transmembrane region" description="Helical" evidence="6">
    <location>
        <begin position="373"/>
        <end position="393"/>
    </location>
</feature>
<evidence type="ECO:0000256" key="5">
    <source>
        <dbReference type="SAM" id="MobiDB-lite"/>
    </source>
</evidence>
<keyword evidence="3 6" id="KW-1133">Transmembrane helix</keyword>
<dbReference type="Proteomes" id="UP000053328">
    <property type="component" value="Unassembled WGS sequence"/>
</dbReference>
<dbReference type="Pfam" id="PF07690">
    <property type="entry name" value="MFS_1"/>
    <property type="match status" value="1"/>
</dbReference>
<dbReference type="PROSITE" id="PS50850">
    <property type="entry name" value="MFS"/>
    <property type="match status" value="1"/>
</dbReference>
<dbReference type="GO" id="GO:0005886">
    <property type="term" value="C:plasma membrane"/>
    <property type="evidence" value="ECO:0007669"/>
    <property type="project" value="TreeGrafter"/>
</dbReference>
<evidence type="ECO:0000313" key="9">
    <source>
        <dbReference type="Proteomes" id="UP000053328"/>
    </source>
</evidence>
<dbReference type="InterPro" id="IPR020846">
    <property type="entry name" value="MFS_dom"/>
</dbReference>
<evidence type="ECO:0000256" key="1">
    <source>
        <dbReference type="ARBA" id="ARBA00004141"/>
    </source>
</evidence>
<feature type="transmembrane region" description="Helical" evidence="6">
    <location>
        <begin position="446"/>
        <end position="466"/>
    </location>
</feature>
<sequence>MAFGVLQSARNPRPRGTVVLESIPSTSSTGGGGRLDLILVPTPSPYPADPLNWSRIRKELYFLTILFGACLTGVIGPVLVPGFTIIVATFNVSLTQVTLLNGSLVMALGVSSYLCACLAEVTGKRPVFLATSVLLVASSCWGAAAKSYGSLLAARIFQGLGMGSFFALAGTISINDVFFVHERGLRVGLWNSAVIASVNLAPVISSHIIVNLGWPWAFWILAISFGVLLVAVTLFFPETSYSRSVIEGENLVLVDHGHRTSITGSNIPEKVPHQDSTAPYQQDRELQQGDSEQLNGSLTLSSLLHPCPAPLGSFVDFLKAVATPLLLLRHPATIWACVMWSVTFTWVIIQGAVASQIFAYPPYNMTPTAVGNLIGIAPLIGSLLGTLIGGPLCDVAAVQLSSRNGGIYEPEFRLCAILVGGVVPFVVGAYGLGAAVAGGLSPATCGFFLAAINFAVGTSCTGIVAYSNDVFGEDAGEVFGLAMVVKSAFAFGLTFMFNDYYANHGPKVFFYTWGSLTVGALLFGTAFLYVYGKRIRAWMDQ</sequence>
<evidence type="ECO:0000259" key="7">
    <source>
        <dbReference type="PROSITE" id="PS50850"/>
    </source>
</evidence>
<feature type="region of interest" description="Disordered" evidence="5">
    <location>
        <begin position="263"/>
        <end position="284"/>
    </location>
</feature>
<feature type="transmembrane region" description="Helical" evidence="6">
    <location>
        <begin position="99"/>
        <end position="119"/>
    </location>
</feature>
<evidence type="ECO:0000256" key="4">
    <source>
        <dbReference type="ARBA" id="ARBA00023136"/>
    </source>
</evidence>
<comment type="subcellular location">
    <subcellularLocation>
        <location evidence="1">Membrane</location>
        <topology evidence="1">Multi-pass membrane protein</topology>
    </subcellularLocation>
</comment>
<dbReference type="AlphaFoldDB" id="A0A0D2BJE2"/>
<name>A0A0D2BJE2_9EURO</name>
<accession>A0A0D2BJE2</accession>
<dbReference type="PANTHER" id="PTHR23502">
    <property type="entry name" value="MAJOR FACILITATOR SUPERFAMILY"/>
    <property type="match status" value="1"/>
</dbReference>
<feature type="domain" description="Major facilitator superfamily (MFS) profile" evidence="7">
    <location>
        <begin position="61"/>
        <end position="532"/>
    </location>
</feature>
<dbReference type="GO" id="GO:0022857">
    <property type="term" value="F:transmembrane transporter activity"/>
    <property type="evidence" value="ECO:0007669"/>
    <property type="project" value="InterPro"/>
</dbReference>
<feature type="transmembrane region" description="Helical" evidence="6">
    <location>
        <begin position="126"/>
        <end position="144"/>
    </location>
</feature>
<keyword evidence="2 6" id="KW-0812">Transmembrane</keyword>
<keyword evidence="9" id="KW-1185">Reference proteome</keyword>
<dbReference type="PANTHER" id="PTHR23502:SF20">
    <property type="entry name" value="TRANSPORTER, PUTATIVE (AFU_ORTHOLOGUE AFUA_6G13880)-RELATED"/>
    <property type="match status" value="1"/>
</dbReference>
<dbReference type="GeneID" id="27330097"/>
<gene>
    <name evidence="8" type="ORF">PV08_03014</name>
</gene>
<dbReference type="InterPro" id="IPR036259">
    <property type="entry name" value="MFS_trans_sf"/>
</dbReference>
<evidence type="ECO:0000256" key="3">
    <source>
        <dbReference type="ARBA" id="ARBA00022989"/>
    </source>
</evidence>
<feature type="transmembrane region" description="Helical" evidence="6">
    <location>
        <begin position="60"/>
        <end position="87"/>
    </location>
</feature>
<proteinExistence type="predicted"/>
<evidence type="ECO:0000256" key="2">
    <source>
        <dbReference type="ARBA" id="ARBA00022692"/>
    </source>
</evidence>
<dbReference type="EMBL" id="KN847493">
    <property type="protein sequence ID" value="KIW18725.1"/>
    <property type="molecule type" value="Genomic_DNA"/>
</dbReference>
<feature type="transmembrane region" description="Helical" evidence="6">
    <location>
        <begin position="187"/>
        <end position="210"/>
    </location>
</feature>
<dbReference type="InterPro" id="IPR011701">
    <property type="entry name" value="MFS"/>
</dbReference>
<evidence type="ECO:0000313" key="8">
    <source>
        <dbReference type="EMBL" id="KIW18725.1"/>
    </source>
</evidence>
<dbReference type="SUPFAM" id="SSF103473">
    <property type="entry name" value="MFS general substrate transporter"/>
    <property type="match status" value="1"/>
</dbReference>
<feature type="transmembrane region" description="Helical" evidence="6">
    <location>
        <begin position="332"/>
        <end position="353"/>
    </location>
</feature>
<feature type="transmembrane region" description="Helical" evidence="6">
    <location>
        <begin position="216"/>
        <end position="236"/>
    </location>
</feature>
<feature type="transmembrane region" description="Helical" evidence="6">
    <location>
        <begin position="509"/>
        <end position="531"/>
    </location>
</feature>
<dbReference type="Gene3D" id="1.20.1250.20">
    <property type="entry name" value="MFS general substrate transporter like domains"/>
    <property type="match status" value="1"/>
</dbReference>
<dbReference type="VEuPathDB" id="FungiDB:PV08_03014"/>
<evidence type="ECO:0000256" key="6">
    <source>
        <dbReference type="SAM" id="Phobius"/>
    </source>
</evidence>